<feature type="compositionally biased region" description="Basic residues" evidence="5">
    <location>
        <begin position="1"/>
        <end position="13"/>
    </location>
</feature>
<proteinExistence type="inferred from homology"/>
<evidence type="ECO:0000256" key="4">
    <source>
        <dbReference type="SAM" id="Coils"/>
    </source>
</evidence>
<comment type="similarity">
    <text evidence="2">Belongs to the TLS1 family.</text>
</comment>
<evidence type="ECO:0000256" key="1">
    <source>
        <dbReference type="ARBA" id="ARBA00004123"/>
    </source>
</evidence>
<evidence type="ECO:0000313" key="7">
    <source>
        <dbReference type="WBParaSite" id="PSAMB.scaffold4959size15393.g25611.t1"/>
    </source>
</evidence>
<dbReference type="PANTHER" id="PTHR13486:SF2">
    <property type="entry name" value="SPLICING FACTOR C9ORF78"/>
    <property type="match status" value="1"/>
</dbReference>
<keyword evidence="3" id="KW-0539">Nucleus</keyword>
<keyword evidence="6" id="KW-1185">Reference proteome</keyword>
<feature type="region of interest" description="Disordered" evidence="5">
    <location>
        <begin position="1"/>
        <end position="42"/>
    </location>
</feature>
<dbReference type="GO" id="GO:0005681">
    <property type="term" value="C:spliceosomal complex"/>
    <property type="evidence" value="ECO:0007669"/>
    <property type="project" value="TreeGrafter"/>
</dbReference>
<dbReference type="InterPro" id="IPR010756">
    <property type="entry name" value="Tls1-like"/>
</dbReference>
<evidence type="ECO:0000256" key="3">
    <source>
        <dbReference type="ARBA" id="ARBA00023242"/>
    </source>
</evidence>
<evidence type="ECO:0000256" key="5">
    <source>
        <dbReference type="SAM" id="MobiDB-lite"/>
    </source>
</evidence>
<dbReference type="WBParaSite" id="PSAMB.scaffold4959size15393.g25611.t1">
    <property type="protein sequence ID" value="PSAMB.scaffold4959size15393.g25611.t1"/>
    <property type="gene ID" value="PSAMB.scaffold4959size15393.g25611"/>
</dbReference>
<feature type="coiled-coil region" evidence="4">
    <location>
        <begin position="205"/>
        <end position="232"/>
    </location>
</feature>
<feature type="compositionally biased region" description="Polar residues" evidence="5">
    <location>
        <begin position="281"/>
        <end position="307"/>
    </location>
</feature>
<comment type="subcellular location">
    <subcellularLocation>
        <location evidence="1">Nucleus</location>
    </subcellularLocation>
</comment>
<name>A0A914WR08_9BILA</name>
<dbReference type="PANTHER" id="PTHR13486">
    <property type="entry name" value="TELOMERE LENGTH AND SILENCING PROTEIN 1 TLS1 FAMILY MEMBER"/>
    <property type="match status" value="1"/>
</dbReference>
<sequence>MGFVKKSRKRQYRRREEDGDAAVVDDDRVEEQEEEEDPKSLSTVLEDIRDLQKMRNKSAGLSAAELALGREIPREVEMILDDPLKLRSGGVIELKKIRRAQLDRSNIEDDIKQQFSKESHLRDEDEEMRKFVEEELLRRTGKRGGGGGDGAGPSSSSASSGPMMTAEDALFRRAADTLKKYQSKASEEMLSNQMLSGIPEVDLGIEARIKNIEETEAKKQRMLKEAIAKQRDLEKTTMFHQDIVKDLSSNYVQHKIFDFENCTELGQEDWKKKERKLVRPDTQSMPVVTGDTPTPDSRKSSQPSMSEKPSDKRTADKFKQKFYEKKH</sequence>
<keyword evidence="4" id="KW-0175">Coiled coil</keyword>
<protein>
    <submittedName>
        <fullName evidence="7">Hepatocellular carcinoma-associated antigen 59</fullName>
    </submittedName>
</protein>
<dbReference type="GO" id="GO:0000398">
    <property type="term" value="P:mRNA splicing, via spliceosome"/>
    <property type="evidence" value="ECO:0007669"/>
    <property type="project" value="TreeGrafter"/>
</dbReference>
<accession>A0A914WR08</accession>
<feature type="region of interest" description="Disordered" evidence="5">
    <location>
        <begin position="136"/>
        <end position="166"/>
    </location>
</feature>
<evidence type="ECO:0000313" key="6">
    <source>
        <dbReference type="Proteomes" id="UP000887566"/>
    </source>
</evidence>
<dbReference type="Proteomes" id="UP000887566">
    <property type="component" value="Unplaced"/>
</dbReference>
<evidence type="ECO:0000256" key="2">
    <source>
        <dbReference type="ARBA" id="ARBA00007643"/>
    </source>
</evidence>
<dbReference type="Pfam" id="PF07052">
    <property type="entry name" value="Hep_59"/>
    <property type="match status" value="1"/>
</dbReference>
<feature type="compositionally biased region" description="Basic and acidic residues" evidence="5">
    <location>
        <begin position="308"/>
        <end position="327"/>
    </location>
</feature>
<feature type="region of interest" description="Disordered" evidence="5">
    <location>
        <begin position="269"/>
        <end position="327"/>
    </location>
</feature>
<organism evidence="6 7">
    <name type="scientific">Plectus sambesii</name>
    <dbReference type="NCBI Taxonomy" id="2011161"/>
    <lineage>
        <taxon>Eukaryota</taxon>
        <taxon>Metazoa</taxon>
        <taxon>Ecdysozoa</taxon>
        <taxon>Nematoda</taxon>
        <taxon>Chromadorea</taxon>
        <taxon>Plectida</taxon>
        <taxon>Plectina</taxon>
        <taxon>Plectoidea</taxon>
        <taxon>Plectidae</taxon>
        <taxon>Plectus</taxon>
    </lineage>
</organism>
<dbReference type="AlphaFoldDB" id="A0A914WR08"/>
<feature type="compositionally biased region" description="Low complexity" evidence="5">
    <location>
        <begin position="152"/>
        <end position="162"/>
    </location>
</feature>
<feature type="compositionally biased region" description="Acidic residues" evidence="5">
    <location>
        <begin position="18"/>
        <end position="37"/>
    </location>
</feature>
<reference evidence="7" key="1">
    <citation type="submission" date="2022-11" db="UniProtKB">
        <authorList>
            <consortium name="WormBaseParasite"/>
        </authorList>
    </citation>
    <scope>IDENTIFICATION</scope>
</reference>